<dbReference type="PANTHER" id="PTHR45737">
    <property type="entry name" value="VON WILLEBRAND FACTOR A DOMAIN-CONTAINING PROTEIN 5A"/>
    <property type="match status" value="1"/>
</dbReference>
<dbReference type="Pfam" id="PF13768">
    <property type="entry name" value="VWA_3"/>
    <property type="match status" value="1"/>
</dbReference>
<dbReference type="Gene3D" id="2.60.40.3670">
    <property type="match status" value="1"/>
</dbReference>
<dbReference type="Gene3D" id="3.40.50.410">
    <property type="entry name" value="von Willebrand factor, type A domain"/>
    <property type="match status" value="1"/>
</dbReference>
<evidence type="ECO:0000313" key="2">
    <source>
        <dbReference type="EMBL" id="MDQ2586555.1"/>
    </source>
</evidence>
<reference evidence="2 3" key="1">
    <citation type="submission" date="2017-06" db="EMBL/GenBank/DDBJ databases">
        <title>Cultured bacterium strain Saccharothrix yanglingensis Hhs.015.</title>
        <authorList>
            <person name="Xia Y."/>
        </authorList>
    </citation>
    <scope>NUCLEOTIDE SEQUENCE [LARGE SCALE GENOMIC DNA]</scope>
    <source>
        <strain evidence="2 3">Hhs.015</strain>
    </source>
</reference>
<dbReference type="EMBL" id="NSDM01000009">
    <property type="protein sequence ID" value="MDQ2586555.1"/>
    <property type="molecule type" value="Genomic_DNA"/>
</dbReference>
<name>A0ABU0X339_9PSEU</name>
<accession>A0ABU0X339</accession>
<feature type="domain" description="VWFA" evidence="1">
    <location>
        <begin position="43"/>
        <end position="217"/>
    </location>
</feature>
<sequence>MDTPAGFGVVVNQNEYMSRGDTDMHAIVTVTASGLRPAGLPRPAAEVIMIDCSGSMDAPPTKIAAARQATCAALGVLRDGTLFAVVKGTHRAEVVYPADGRLAVADERTRSEAVAAVNRLISDGGTAMSTWLALAARLFAPHPDLIRHAILLTDGYNGEPRQVLDAALRHCADAFVCDVRGIGADWSPQEVRRIGEVLHGDVDAVRRPADLPADFTGLVESAMGKAVADLQLRVKPMPFARLRQVKQVLPAEVDLTDRGTRLDDGTVRFPTGNWGDEARAFGVWLEVDTDALSVGEPAQAARVSLAVDDAEVPAGSAAIRATLTEDFRLSIRLDPVVRHYDGETELGEHIEAGCGAYDADDLPRAAERWGRAVALATRLGNEDSLRRLLRLVEVVGDPADGRVVVRPGLTAEDIRWAGMSSTRSSIAPGVADGVRRVEAEAAGPDRQCPRCSYVSPPTARFCGRCRHELAGGAGP</sequence>
<evidence type="ECO:0000313" key="3">
    <source>
        <dbReference type="Proteomes" id="UP001225605"/>
    </source>
</evidence>
<evidence type="ECO:0000259" key="1">
    <source>
        <dbReference type="SMART" id="SM00327"/>
    </source>
</evidence>
<proteinExistence type="predicted"/>
<dbReference type="InterPro" id="IPR036465">
    <property type="entry name" value="vWFA_dom_sf"/>
</dbReference>
<keyword evidence="3" id="KW-1185">Reference proteome</keyword>
<dbReference type="Gene3D" id="1.20.120.1690">
    <property type="match status" value="1"/>
</dbReference>
<dbReference type="RefSeq" id="WP_306747818.1">
    <property type="nucleotide sequence ID" value="NZ_NSDM01000009.1"/>
</dbReference>
<dbReference type="InterPro" id="IPR002035">
    <property type="entry name" value="VWF_A"/>
</dbReference>
<dbReference type="SMART" id="SM00327">
    <property type="entry name" value="VWA"/>
    <property type="match status" value="1"/>
</dbReference>
<dbReference type="SUPFAM" id="SSF53300">
    <property type="entry name" value="vWA-like"/>
    <property type="match status" value="1"/>
</dbReference>
<dbReference type="Proteomes" id="UP001225605">
    <property type="component" value="Unassembled WGS sequence"/>
</dbReference>
<protein>
    <recommendedName>
        <fullName evidence="1">VWFA domain-containing protein</fullName>
    </recommendedName>
</protein>
<organism evidence="2 3">
    <name type="scientific">Saccharothrix yanglingensis</name>
    <dbReference type="NCBI Taxonomy" id="659496"/>
    <lineage>
        <taxon>Bacteria</taxon>
        <taxon>Bacillati</taxon>
        <taxon>Actinomycetota</taxon>
        <taxon>Actinomycetes</taxon>
        <taxon>Pseudonocardiales</taxon>
        <taxon>Pseudonocardiaceae</taxon>
        <taxon>Saccharothrix</taxon>
    </lineage>
</organism>
<comment type="caution">
    <text evidence="2">The sequence shown here is derived from an EMBL/GenBank/DDBJ whole genome shotgun (WGS) entry which is preliminary data.</text>
</comment>
<gene>
    <name evidence="2" type="ORF">CKY47_21665</name>
</gene>
<dbReference type="PANTHER" id="PTHR45737:SF6">
    <property type="entry name" value="VON WILLEBRAND FACTOR A DOMAIN-CONTAINING PROTEIN 5A"/>
    <property type="match status" value="1"/>
</dbReference>